<dbReference type="Gene3D" id="3.40.50.12230">
    <property type="match status" value="1"/>
</dbReference>
<proteinExistence type="predicted"/>
<dbReference type="PANTHER" id="PTHR11138">
    <property type="entry name" value="METHIONYL-TRNA FORMYLTRANSFERASE"/>
    <property type="match status" value="1"/>
</dbReference>
<protein>
    <submittedName>
        <fullName evidence="2">Methionyl-tRNA formyltransferase</fullName>
        <ecNumber evidence="2">2.1.2.9</ecNumber>
    </submittedName>
</protein>
<dbReference type="Pfam" id="PF00551">
    <property type="entry name" value="Formyl_trans_N"/>
    <property type="match status" value="1"/>
</dbReference>
<dbReference type="PANTHER" id="PTHR11138:SF5">
    <property type="entry name" value="METHIONYL-TRNA FORMYLTRANSFERASE, MITOCHONDRIAL"/>
    <property type="match status" value="1"/>
</dbReference>
<evidence type="ECO:0000313" key="2">
    <source>
        <dbReference type="EMBL" id="MFD1148053.1"/>
    </source>
</evidence>
<dbReference type="InterPro" id="IPR002376">
    <property type="entry name" value="Formyl_transf_N"/>
</dbReference>
<dbReference type="SUPFAM" id="SSF53328">
    <property type="entry name" value="Formyltransferase"/>
    <property type="match status" value="1"/>
</dbReference>
<dbReference type="InterPro" id="IPR036477">
    <property type="entry name" value="Formyl_transf_N_sf"/>
</dbReference>
<dbReference type="Proteomes" id="UP001597168">
    <property type="component" value="Unassembled WGS sequence"/>
</dbReference>
<accession>A0ABW3QT76</accession>
<dbReference type="CDD" id="cd08369">
    <property type="entry name" value="FMT_core"/>
    <property type="match status" value="1"/>
</dbReference>
<name>A0ABW3QT76_9PSEU</name>
<keyword evidence="2" id="KW-0808">Transferase</keyword>
<evidence type="ECO:0000259" key="1">
    <source>
        <dbReference type="Pfam" id="PF00551"/>
    </source>
</evidence>
<gene>
    <name evidence="2" type="ORF">ACFQ3T_13045</name>
</gene>
<dbReference type="EMBL" id="JBHTLK010000053">
    <property type="protein sequence ID" value="MFD1148053.1"/>
    <property type="molecule type" value="Genomic_DNA"/>
</dbReference>
<sequence length="278" mass="30365">MAKLRIAYAGHDFFSSCLAALLRRADVDVVLCLTSPPGHPTGNVLGLAHRARVPVVQGRPTEAVVATFNSLGVDLLVSAAYLYRIPVQRLAARWAVNVHPSLLPAGRGPNPLPYLVDDRRDACGITLHEMSPEFDAGDVLLQEPVELSERDGFDELFLRLFAAAPRLLDRLLDDVEKYFSEKRPQGSGSYWPEHTPEQRLLVADRARVGDAVALHAKFGAVGVLVQLADERRVNTDRVTAVECAHDYTPGTVVARLVNGWVVALVNGLMRIDSPQPAV</sequence>
<organism evidence="2 3">
    <name type="scientific">Saccharothrix hoggarensis</name>
    <dbReference type="NCBI Taxonomy" id="913853"/>
    <lineage>
        <taxon>Bacteria</taxon>
        <taxon>Bacillati</taxon>
        <taxon>Actinomycetota</taxon>
        <taxon>Actinomycetes</taxon>
        <taxon>Pseudonocardiales</taxon>
        <taxon>Pseudonocardiaceae</taxon>
        <taxon>Saccharothrix</taxon>
    </lineage>
</organism>
<feature type="domain" description="Formyl transferase N-terminal" evidence="1">
    <location>
        <begin position="61"/>
        <end position="166"/>
    </location>
</feature>
<evidence type="ECO:0000313" key="3">
    <source>
        <dbReference type="Proteomes" id="UP001597168"/>
    </source>
</evidence>
<dbReference type="RefSeq" id="WP_380723496.1">
    <property type="nucleotide sequence ID" value="NZ_JBHTLK010000053.1"/>
</dbReference>
<keyword evidence="3" id="KW-1185">Reference proteome</keyword>
<reference evidence="3" key="1">
    <citation type="journal article" date="2019" name="Int. J. Syst. Evol. Microbiol.">
        <title>The Global Catalogue of Microorganisms (GCM) 10K type strain sequencing project: providing services to taxonomists for standard genome sequencing and annotation.</title>
        <authorList>
            <consortium name="The Broad Institute Genomics Platform"/>
            <consortium name="The Broad Institute Genome Sequencing Center for Infectious Disease"/>
            <person name="Wu L."/>
            <person name="Ma J."/>
        </authorList>
    </citation>
    <scope>NUCLEOTIDE SEQUENCE [LARGE SCALE GENOMIC DNA]</scope>
    <source>
        <strain evidence="3">CCUG 60214</strain>
    </source>
</reference>
<dbReference type="EC" id="2.1.2.9" evidence="2"/>
<comment type="caution">
    <text evidence="2">The sequence shown here is derived from an EMBL/GenBank/DDBJ whole genome shotgun (WGS) entry which is preliminary data.</text>
</comment>
<dbReference type="GO" id="GO:0004479">
    <property type="term" value="F:methionyl-tRNA formyltransferase activity"/>
    <property type="evidence" value="ECO:0007669"/>
    <property type="project" value="UniProtKB-EC"/>
</dbReference>